<feature type="signal peptide" evidence="5">
    <location>
        <begin position="1"/>
        <end position="22"/>
    </location>
</feature>
<evidence type="ECO:0000259" key="6">
    <source>
        <dbReference type="PROSITE" id="PS50983"/>
    </source>
</evidence>
<evidence type="ECO:0000256" key="4">
    <source>
        <dbReference type="ARBA" id="ARBA00022729"/>
    </source>
</evidence>
<gene>
    <name evidence="7" type="ORF">GC106_3570</name>
</gene>
<evidence type="ECO:0000313" key="7">
    <source>
        <dbReference type="EMBL" id="NRN63156.1"/>
    </source>
</evidence>
<dbReference type="EMBL" id="JAAATY010000001">
    <property type="protein sequence ID" value="NRN63156.1"/>
    <property type="molecule type" value="Genomic_DNA"/>
</dbReference>
<reference evidence="7 8" key="1">
    <citation type="submission" date="2020-01" db="EMBL/GenBank/DDBJ databases">
        <title>Kibdelosporangium persica a novel Actinomycetes from a hot desert in Iran.</title>
        <authorList>
            <person name="Safaei N."/>
            <person name="Zaburannyi N."/>
            <person name="Mueller R."/>
            <person name="Wink J."/>
        </authorList>
    </citation>
    <scope>NUCLEOTIDE SEQUENCE [LARGE SCALE GENOMIC DNA]</scope>
    <source>
        <strain evidence="7 8">4NS15</strain>
    </source>
</reference>
<dbReference type="RefSeq" id="WP_173123624.1">
    <property type="nucleotide sequence ID" value="NZ_CBCSGW010000061.1"/>
</dbReference>
<feature type="chain" id="PRO_5045893336" evidence="5">
    <location>
        <begin position="23"/>
        <end position="320"/>
    </location>
</feature>
<evidence type="ECO:0000313" key="8">
    <source>
        <dbReference type="Proteomes" id="UP000763557"/>
    </source>
</evidence>
<keyword evidence="8" id="KW-1185">Reference proteome</keyword>
<dbReference type="PRINTS" id="PR01715">
    <property type="entry name" value="FERRIBNDNGPP"/>
</dbReference>
<evidence type="ECO:0000256" key="3">
    <source>
        <dbReference type="ARBA" id="ARBA00022448"/>
    </source>
</evidence>
<dbReference type="CDD" id="cd01146">
    <property type="entry name" value="FhuD"/>
    <property type="match status" value="1"/>
</dbReference>
<dbReference type="InterPro" id="IPR002491">
    <property type="entry name" value="ABC_transptr_periplasmic_BD"/>
</dbReference>
<dbReference type="Proteomes" id="UP000763557">
    <property type="component" value="Unassembled WGS sequence"/>
</dbReference>
<dbReference type="Gene3D" id="3.40.50.1980">
    <property type="entry name" value="Nitrogenase molybdenum iron protein domain"/>
    <property type="match status" value="2"/>
</dbReference>
<comment type="similarity">
    <text evidence="2">Belongs to the bacterial solute-binding protein 8 family.</text>
</comment>
<dbReference type="PANTHER" id="PTHR30532:SF1">
    <property type="entry name" value="IRON(3+)-HYDROXAMATE-BINDING PROTEIN FHUD"/>
    <property type="match status" value="1"/>
</dbReference>
<organism evidence="7 8">
    <name type="scientific">Kibdelosporangium persicum</name>
    <dbReference type="NCBI Taxonomy" id="2698649"/>
    <lineage>
        <taxon>Bacteria</taxon>
        <taxon>Bacillati</taxon>
        <taxon>Actinomycetota</taxon>
        <taxon>Actinomycetes</taxon>
        <taxon>Pseudonocardiales</taxon>
        <taxon>Pseudonocardiaceae</taxon>
        <taxon>Kibdelosporangium</taxon>
    </lineage>
</organism>
<dbReference type="InterPro" id="IPR051313">
    <property type="entry name" value="Bact_iron-sidero_bind"/>
</dbReference>
<evidence type="ECO:0000256" key="2">
    <source>
        <dbReference type="ARBA" id="ARBA00008814"/>
    </source>
</evidence>
<feature type="domain" description="Fe/B12 periplasmic-binding" evidence="6">
    <location>
        <begin position="57"/>
        <end position="320"/>
    </location>
</feature>
<dbReference type="PROSITE" id="PS50983">
    <property type="entry name" value="FE_B12_PBP"/>
    <property type="match status" value="1"/>
</dbReference>
<sequence>MVRALVVACVALVLAGCGGGTAGQTAGGGGSAGDGGGGAITVQTARGQVSLPKPATKVVVLEWAYTEELVALGVTPVGNADNEGYQKWVTAPGAALPAGVADVGQRQEPSLERIKALQPDLIVGEEKTVAVNHDQLKAIAPVLSFDYPVAPQFETMKKNFTELAKAVGKQDKGREVLGRIDAKAAEVKQKIPAGMPYAFAQAYTANGTPNIRMFGGTTLVAEVLGLAGLRNTWQGQPDKWGLTTVGVEGLTQIPADAALIYVAQANDNPFTGSLAANPVWTNLEFVKKNKLYALDPGTWTFGGPLSAVQILDGVGKALAA</sequence>
<evidence type="ECO:0000256" key="1">
    <source>
        <dbReference type="ARBA" id="ARBA00004196"/>
    </source>
</evidence>
<dbReference type="PROSITE" id="PS51257">
    <property type="entry name" value="PROKAR_LIPOPROTEIN"/>
    <property type="match status" value="1"/>
</dbReference>
<evidence type="ECO:0000256" key="5">
    <source>
        <dbReference type="SAM" id="SignalP"/>
    </source>
</evidence>
<comment type="caution">
    <text evidence="7">The sequence shown here is derived from an EMBL/GenBank/DDBJ whole genome shotgun (WGS) entry which is preliminary data.</text>
</comment>
<dbReference type="SUPFAM" id="SSF53807">
    <property type="entry name" value="Helical backbone' metal receptor"/>
    <property type="match status" value="1"/>
</dbReference>
<accession>A0ABX2EVV1</accession>
<dbReference type="Pfam" id="PF01497">
    <property type="entry name" value="Peripla_BP_2"/>
    <property type="match status" value="1"/>
</dbReference>
<comment type="subcellular location">
    <subcellularLocation>
        <location evidence="1">Cell envelope</location>
    </subcellularLocation>
</comment>
<proteinExistence type="inferred from homology"/>
<dbReference type="PANTHER" id="PTHR30532">
    <property type="entry name" value="IRON III DICITRATE-BINDING PERIPLASMIC PROTEIN"/>
    <property type="match status" value="1"/>
</dbReference>
<keyword evidence="7" id="KW-0449">Lipoprotein</keyword>
<keyword evidence="3" id="KW-0813">Transport</keyword>
<name>A0ABX2EVV1_9PSEU</name>
<keyword evidence="4 5" id="KW-0732">Signal</keyword>
<protein>
    <submittedName>
        <fullName evidence="7">ABC transporter substrate-binding lipoprotein yhfQ</fullName>
    </submittedName>
</protein>